<protein>
    <recommendedName>
        <fullName evidence="2">Helix-turn-helix domain-containing protein</fullName>
    </recommendedName>
</protein>
<dbReference type="RefSeq" id="WP_253873016.1">
    <property type="nucleotide sequence ID" value="NZ_BAABHM010000013.1"/>
</dbReference>
<dbReference type="Pfam" id="PF12728">
    <property type="entry name" value="HTH_17"/>
    <property type="match status" value="1"/>
</dbReference>
<keyword evidence="4" id="KW-1185">Reference proteome</keyword>
<name>A0ABP8XHY8_9MICO</name>
<evidence type="ECO:0000313" key="4">
    <source>
        <dbReference type="Proteomes" id="UP001500843"/>
    </source>
</evidence>
<accession>A0ABP8XHY8</accession>
<gene>
    <name evidence="3" type="ORF">GCM10023198_32060</name>
</gene>
<dbReference type="EMBL" id="BAABHM010000013">
    <property type="protein sequence ID" value="GAA4707234.1"/>
    <property type="molecule type" value="Genomic_DNA"/>
</dbReference>
<dbReference type="InterPro" id="IPR041657">
    <property type="entry name" value="HTH_17"/>
</dbReference>
<dbReference type="Proteomes" id="UP001500843">
    <property type="component" value="Unassembled WGS sequence"/>
</dbReference>
<feature type="region of interest" description="Disordered" evidence="1">
    <location>
        <begin position="1"/>
        <end position="20"/>
    </location>
</feature>
<evidence type="ECO:0000256" key="1">
    <source>
        <dbReference type="SAM" id="MobiDB-lite"/>
    </source>
</evidence>
<feature type="domain" description="Helix-turn-helix" evidence="2">
    <location>
        <begin position="5"/>
        <end position="54"/>
    </location>
</feature>
<evidence type="ECO:0000259" key="2">
    <source>
        <dbReference type="Pfam" id="PF12728"/>
    </source>
</evidence>
<reference evidence="4" key="1">
    <citation type="journal article" date="2019" name="Int. J. Syst. Evol. Microbiol.">
        <title>The Global Catalogue of Microorganisms (GCM) 10K type strain sequencing project: providing services to taxonomists for standard genome sequencing and annotation.</title>
        <authorList>
            <consortium name="The Broad Institute Genomics Platform"/>
            <consortium name="The Broad Institute Genome Sequencing Center for Infectious Disease"/>
            <person name="Wu L."/>
            <person name="Ma J."/>
        </authorList>
    </citation>
    <scope>NUCLEOTIDE SEQUENCE [LARGE SCALE GENOMIC DNA]</scope>
    <source>
        <strain evidence="4">JCM 17975</strain>
    </source>
</reference>
<organism evidence="3 4">
    <name type="scientific">Promicromonospora umidemergens</name>
    <dbReference type="NCBI Taxonomy" id="629679"/>
    <lineage>
        <taxon>Bacteria</taxon>
        <taxon>Bacillati</taxon>
        <taxon>Actinomycetota</taxon>
        <taxon>Actinomycetes</taxon>
        <taxon>Micrococcales</taxon>
        <taxon>Promicromonosporaceae</taxon>
        <taxon>Promicromonospora</taxon>
    </lineage>
</organism>
<sequence length="82" mass="8885">MTPRLTVPDAAAVGRRHPETLRKALQDGTLHGTQRIKRGPWLIRPECLAAWLEGEQCAHQVAEAAAGVVTDIATRRAVHASV</sequence>
<evidence type="ECO:0000313" key="3">
    <source>
        <dbReference type="EMBL" id="GAA4707234.1"/>
    </source>
</evidence>
<comment type="caution">
    <text evidence="3">The sequence shown here is derived from an EMBL/GenBank/DDBJ whole genome shotgun (WGS) entry which is preliminary data.</text>
</comment>
<proteinExistence type="predicted"/>